<dbReference type="PRINTS" id="PR00126">
    <property type="entry name" value="ATPASEGAMMA"/>
</dbReference>
<evidence type="ECO:0000313" key="13">
    <source>
        <dbReference type="Proteomes" id="UP000254052"/>
    </source>
</evidence>
<comment type="similarity">
    <text evidence="3">Belongs to the ATPase gamma chain family.</text>
</comment>
<dbReference type="Pfam" id="PF00231">
    <property type="entry name" value="ATP-synt"/>
    <property type="match status" value="1"/>
</dbReference>
<dbReference type="NCBIfam" id="TIGR01146">
    <property type="entry name" value="ATPsyn_F1gamma"/>
    <property type="match status" value="1"/>
</dbReference>
<reference evidence="12 13" key="1">
    <citation type="submission" date="2018-06" db="EMBL/GenBank/DDBJ databases">
        <authorList>
            <consortium name="Pathogen Informatics"/>
            <person name="Doyle S."/>
        </authorList>
    </citation>
    <scope>NUCLEOTIDE SEQUENCE [LARGE SCALE GENOMIC DNA]</scope>
    <source>
        <strain evidence="12 13">NCTC9962</strain>
    </source>
</reference>
<evidence type="ECO:0000256" key="3">
    <source>
        <dbReference type="ARBA" id="ARBA00007681"/>
    </source>
</evidence>
<dbReference type="EMBL" id="UGED01000008">
    <property type="protein sequence ID" value="STL46285.1"/>
    <property type="molecule type" value="Genomic_DNA"/>
</dbReference>
<dbReference type="Gene3D" id="3.40.1380.10">
    <property type="match status" value="1"/>
</dbReference>
<proteinExistence type="inferred from homology"/>
<dbReference type="FunFam" id="1.10.287.80:FF:000005">
    <property type="entry name" value="ATP synthase gamma chain"/>
    <property type="match status" value="1"/>
</dbReference>
<evidence type="ECO:0000256" key="1">
    <source>
        <dbReference type="ARBA" id="ARBA00003456"/>
    </source>
</evidence>
<evidence type="ECO:0000256" key="4">
    <source>
        <dbReference type="ARBA" id="ARBA00011648"/>
    </source>
</evidence>
<keyword evidence="9" id="KW-0472">Membrane</keyword>
<dbReference type="AlphaFoldDB" id="A0A377B643"/>
<keyword evidence="7" id="KW-0375">Hydrogen ion transport</keyword>
<comment type="subcellular location">
    <subcellularLocation>
        <location evidence="2">Membrane</location>
        <topology evidence="2">Peripheral membrane protein</topology>
    </subcellularLocation>
</comment>
<dbReference type="Gene3D" id="1.10.287.80">
    <property type="entry name" value="ATP synthase, gamma subunit, helix hairpin domain"/>
    <property type="match status" value="1"/>
</dbReference>
<evidence type="ECO:0000256" key="2">
    <source>
        <dbReference type="ARBA" id="ARBA00004170"/>
    </source>
</evidence>
<sequence>MHTGNLEYKHPYLEDRDVKRVGYLVVSTDRGLCGGLNINLFKKLLAEMKTWTDKGVQCDLAMIGSKGVSFFNSVGGNVVAQVTGMGDNPSLSELIGPVKVMLQAYDEGRLDKLYIVSTNLLTPCLRFDHQQLLPLPASDDDDLKHKSWDYLYEPDPKALLDTLLRRYVESQVYQGVVENLASEQAARMVAMKAATDNGGSLIKELQLVYNKARQASITQELTEIVSGGRRGLNRLFRRGFKMGYWKDCPGNRRRS</sequence>
<dbReference type="GO" id="GO:0046933">
    <property type="term" value="F:proton-transporting ATP synthase activity, rotational mechanism"/>
    <property type="evidence" value="ECO:0007669"/>
    <property type="project" value="InterPro"/>
</dbReference>
<evidence type="ECO:0000256" key="10">
    <source>
        <dbReference type="ARBA" id="ARBA00023196"/>
    </source>
</evidence>
<comment type="subunit">
    <text evidence="4">F-type ATPases have 2 components, CF(1) - the catalytic core - and CF(0) - the membrane proton channel. CF(1) has five subunits: alpha(3), beta(3), gamma(1), delta(1), epsilon(1). CF(0) has three main subunits: a, b and c.</text>
</comment>
<gene>
    <name evidence="12" type="primary">atpG_1</name>
    <name evidence="12" type="ORF">NCTC9962_03192</name>
</gene>
<evidence type="ECO:0000256" key="11">
    <source>
        <dbReference type="ARBA" id="ARBA00023310"/>
    </source>
</evidence>
<dbReference type="CDD" id="cd12151">
    <property type="entry name" value="F1-ATPase_gamma"/>
    <property type="match status" value="1"/>
</dbReference>
<keyword evidence="8" id="KW-0406">Ion transport</keyword>
<keyword evidence="5" id="KW-0813">Transport</keyword>
<keyword evidence="6" id="KW-1003">Cell membrane</keyword>
<dbReference type="Proteomes" id="UP000254052">
    <property type="component" value="Unassembled WGS sequence"/>
</dbReference>
<evidence type="ECO:0000256" key="7">
    <source>
        <dbReference type="ARBA" id="ARBA00022781"/>
    </source>
</evidence>
<dbReference type="InterPro" id="IPR035968">
    <property type="entry name" value="ATP_synth_F1_ATPase_gsu"/>
</dbReference>
<dbReference type="InterPro" id="IPR000131">
    <property type="entry name" value="ATP_synth_F1_gsu"/>
</dbReference>
<organism evidence="12 13">
    <name type="scientific">Escherichia coli</name>
    <dbReference type="NCBI Taxonomy" id="562"/>
    <lineage>
        <taxon>Bacteria</taxon>
        <taxon>Pseudomonadati</taxon>
        <taxon>Pseudomonadota</taxon>
        <taxon>Gammaproteobacteria</taxon>
        <taxon>Enterobacterales</taxon>
        <taxon>Enterobacteriaceae</taxon>
        <taxon>Escherichia</taxon>
    </lineage>
</organism>
<evidence type="ECO:0000256" key="5">
    <source>
        <dbReference type="ARBA" id="ARBA00022448"/>
    </source>
</evidence>
<dbReference type="PANTHER" id="PTHR11693">
    <property type="entry name" value="ATP SYNTHASE GAMMA CHAIN"/>
    <property type="match status" value="1"/>
</dbReference>
<evidence type="ECO:0000256" key="8">
    <source>
        <dbReference type="ARBA" id="ARBA00023065"/>
    </source>
</evidence>
<keyword evidence="11" id="KW-0066">ATP synthesis</keyword>
<evidence type="ECO:0000256" key="9">
    <source>
        <dbReference type="ARBA" id="ARBA00023136"/>
    </source>
</evidence>
<keyword evidence="10" id="KW-0139">CF(1)</keyword>
<accession>A0A377B643</accession>
<evidence type="ECO:0000256" key="6">
    <source>
        <dbReference type="ARBA" id="ARBA00022475"/>
    </source>
</evidence>
<evidence type="ECO:0000313" key="12">
    <source>
        <dbReference type="EMBL" id="STL46285.1"/>
    </source>
</evidence>
<dbReference type="SUPFAM" id="SSF52943">
    <property type="entry name" value="ATP synthase (F1-ATPase), gamma subunit"/>
    <property type="match status" value="1"/>
</dbReference>
<name>A0A377B643_ECOLX</name>
<dbReference type="PANTHER" id="PTHR11693:SF22">
    <property type="entry name" value="ATP SYNTHASE SUBUNIT GAMMA, MITOCHONDRIAL"/>
    <property type="match status" value="1"/>
</dbReference>
<protein>
    <submittedName>
        <fullName evidence="12">Membrane-bound ATP synthase F1 sector gamma-subunit</fullName>
    </submittedName>
</protein>
<comment type="function">
    <text evidence="1">Produces ATP from ADP in the presence of a proton gradient across the membrane. The gamma chain is believed to be important in regulating ATPase activity and the flow of protons through the CF(0) complex.</text>
</comment>
<dbReference type="GO" id="GO:0045259">
    <property type="term" value="C:proton-transporting ATP synthase complex"/>
    <property type="evidence" value="ECO:0007669"/>
    <property type="project" value="UniProtKB-KW"/>
</dbReference>